<dbReference type="EMBL" id="CAIIXF020000004">
    <property type="protein sequence ID" value="CAH1782286.1"/>
    <property type="molecule type" value="Genomic_DNA"/>
</dbReference>
<evidence type="ECO:0000313" key="2">
    <source>
        <dbReference type="Proteomes" id="UP000749559"/>
    </source>
</evidence>
<reference evidence="1" key="1">
    <citation type="submission" date="2022-03" db="EMBL/GenBank/DDBJ databases">
        <authorList>
            <person name="Martin C."/>
        </authorList>
    </citation>
    <scope>NUCLEOTIDE SEQUENCE</scope>
</reference>
<sequence>MSTLSWLEQPIRHCQFNPLHKRLTYLLSSKMAHNLNSMTLPRAFLTELQPGTILIVVTLFLEKDKVEQWYIVDEQYLSRYQLQDAWYSKVKKGVFSKHCTENLADEDGDVCKTCFKEDEPEELSSKSFDVKKEWCFGTPLDVQLLFNEFLNKESLRRAPNREIMCHGKLERLYATYDTLLNIFNKKYMGLLQQEVSDDLLMNYSSLPSVSYATSRLGLTYSFDKAEKSNLTRHILGSFELVEEMTAVDDRRHTTTCHLSKWISMGDLIQQAELRCPAGTPIPSSALVRLQFTPRNPYTHQATTFTKKLPIQYKIQRRQLRASHEDAHFCAAQFKYMREKSIEMTKNGICVDFHSADDKAKIPVGDPDLCISTGVRGKKTISHIDKQHEAADHDMSKNSITPNVLLQIDVPNL</sequence>
<evidence type="ECO:0000313" key="1">
    <source>
        <dbReference type="EMBL" id="CAH1782286.1"/>
    </source>
</evidence>
<gene>
    <name evidence="1" type="ORF">OFUS_LOCUS8749</name>
</gene>
<dbReference type="AlphaFoldDB" id="A0A8S4NQ68"/>
<keyword evidence="2" id="KW-1185">Reference proteome</keyword>
<name>A0A8S4NQ68_OWEFU</name>
<dbReference type="OrthoDB" id="10003658at2759"/>
<accession>A0A8S4NQ68</accession>
<protein>
    <submittedName>
        <fullName evidence="1">Uncharacterized protein</fullName>
    </submittedName>
</protein>
<organism evidence="1 2">
    <name type="scientific">Owenia fusiformis</name>
    <name type="common">Polychaete worm</name>
    <dbReference type="NCBI Taxonomy" id="6347"/>
    <lineage>
        <taxon>Eukaryota</taxon>
        <taxon>Metazoa</taxon>
        <taxon>Spiralia</taxon>
        <taxon>Lophotrochozoa</taxon>
        <taxon>Annelida</taxon>
        <taxon>Polychaeta</taxon>
        <taxon>Sedentaria</taxon>
        <taxon>Canalipalpata</taxon>
        <taxon>Sabellida</taxon>
        <taxon>Oweniida</taxon>
        <taxon>Oweniidae</taxon>
        <taxon>Owenia</taxon>
    </lineage>
</organism>
<proteinExistence type="predicted"/>
<comment type="caution">
    <text evidence="1">The sequence shown here is derived from an EMBL/GenBank/DDBJ whole genome shotgun (WGS) entry which is preliminary data.</text>
</comment>
<dbReference type="Proteomes" id="UP000749559">
    <property type="component" value="Unassembled WGS sequence"/>
</dbReference>